<name>A0A835PAB3_VANPL</name>
<organism evidence="1 2">
    <name type="scientific">Vanilla planifolia</name>
    <name type="common">Vanilla</name>
    <dbReference type="NCBI Taxonomy" id="51239"/>
    <lineage>
        <taxon>Eukaryota</taxon>
        <taxon>Viridiplantae</taxon>
        <taxon>Streptophyta</taxon>
        <taxon>Embryophyta</taxon>
        <taxon>Tracheophyta</taxon>
        <taxon>Spermatophyta</taxon>
        <taxon>Magnoliopsida</taxon>
        <taxon>Liliopsida</taxon>
        <taxon>Asparagales</taxon>
        <taxon>Orchidaceae</taxon>
        <taxon>Vanilloideae</taxon>
        <taxon>Vanilleae</taxon>
        <taxon>Vanilla</taxon>
    </lineage>
</organism>
<dbReference type="OrthoDB" id="47513at2759"/>
<keyword evidence="2" id="KW-1185">Reference proteome</keyword>
<reference evidence="1 2" key="1">
    <citation type="journal article" date="2020" name="Nat. Food">
        <title>A phased Vanilla planifolia genome enables genetic improvement of flavour and production.</title>
        <authorList>
            <person name="Hasing T."/>
            <person name="Tang H."/>
            <person name="Brym M."/>
            <person name="Khazi F."/>
            <person name="Huang T."/>
            <person name="Chambers A.H."/>
        </authorList>
    </citation>
    <scope>NUCLEOTIDE SEQUENCE [LARGE SCALE GENOMIC DNA]</scope>
    <source>
        <tissue evidence="1">Leaf</tissue>
    </source>
</reference>
<accession>A0A835PAB3</accession>
<comment type="caution">
    <text evidence="1">The sequence shown here is derived from an EMBL/GenBank/DDBJ whole genome shotgun (WGS) entry which is preliminary data.</text>
</comment>
<proteinExistence type="predicted"/>
<dbReference type="EMBL" id="JADCNL010000372">
    <property type="protein sequence ID" value="KAG0448082.1"/>
    <property type="molecule type" value="Genomic_DNA"/>
</dbReference>
<gene>
    <name evidence="1" type="ORF">HPP92_028012</name>
</gene>
<sequence length="98" mass="11263">MPQLNLITNCFRNAATQPKGTCITRQSKEEEDKQMGMRIESQHRRPVRAFRGGNGTVLSWTMDFHLHFVFTVNNGAQHLLELILRLQALTKYHGAVQQ</sequence>
<protein>
    <submittedName>
        <fullName evidence="1">Uncharacterized protein</fullName>
    </submittedName>
</protein>
<evidence type="ECO:0000313" key="1">
    <source>
        <dbReference type="EMBL" id="KAG0448082.1"/>
    </source>
</evidence>
<dbReference type="AlphaFoldDB" id="A0A835PAB3"/>
<evidence type="ECO:0000313" key="2">
    <source>
        <dbReference type="Proteomes" id="UP000636800"/>
    </source>
</evidence>
<dbReference type="Proteomes" id="UP000636800">
    <property type="component" value="Unassembled WGS sequence"/>
</dbReference>